<name>A0A8S2YC35_9BILA</name>
<gene>
    <name evidence="2" type="ORF">BYL167_LOCUS37899</name>
</gene>
<evidence type="ECO:0000313" key="3">
    <source>
        <dbReference type="Proteomes" id="UP000681967"/>
    </source>
</evidence>
<reference evidence="2" key="1">
    <citation type="submission" date="2021-02" db="EMBL/GenBank/DDBJ databases">
        <authorList>
            <person name="Nowell W R."/>
        </authorList>
    </citation>
    <scope>NUCLEOTIDE SEQUENCE</scope>
</reference>
<dbReference type="EMBL" id="CAJOBH010087014">
    <property type="protein sequence ID" value="CAF4545924.1"/>
    <property type="molecule type" value="Genomic_DNA"/>
</dbReference>
<sequence length="79" mass="8576">MCGSLHVVMDQTGLLPIEKLSQLQINTTTSSSKPEGINTDFDDANLPHNSNSDQCLEDEGIEDTSTLSNSQNNELIVKV</sequence>
<protein>
    <submittedName>
        <fullName evidence="2">Uncharacterized protein</fullName>
    </submittedName>
</protein>
<accession>A0A8S2YC35</accession>
<evidence type="ECO:0000256" key="1">
    <source>
        <dbReference type="SAM" id="MobiDB-lite"/>
    </source>
</evidence>
<feature type="region of interest" description="Disordered" evidence="1">
    <location>
        <begin position="27"/>
        <end position="52"/>
    </location>
</feature>
<dbReference type="AlphaFoldDB" id="A0A8S2YC35"/>
<feature type="non-terminal residue" evidence="2">
    <location>
        <position position="79"/>
    </location>
</feature>
<dbReference type="Proteomes" id="UP000681967">
    <property type="component" value="Unassembled WGS sequence"/>
</dbReference>
<comment type="caution">
    <text evidence="2">The sequence shown here is derived from an EMBL/GenBank/DDBJ whole genome shotgun (WGS) entry which is preliminary data.</text>
</comment>
<organism evidence="2 3">
    <name type="scientific">Rotaria magnacalcarata</name>
    <dbReference type="NCBI Taxonomy" id="392030"/>
    <lineage>
        <taxon>Eukaryota</taxon>
        <taxon>Metazoa</taxon>
        <taxon>Spiralia</taxon>
        <taxon>Gnathifera</taxon>
        <taxon>Rotifera</taxon>
        <taxon>Eurotatoria</taxon>
        <taxon>Bdelloidea</taxon>
        <taxon>Philodinida</taxon>
        <taxon>Philodinidae</taxon>
        <taxon>Rotaria</taxon>
    </lineage>
</organism>
<evidence type="ECO:0000313" key="2">
    <source>
        <dbReference type="EMBL" id="CAF4545924.1"/>
    </source>
</evidence>
<proteinExistence type="predicted"/>